<dbReference type="PROSITE" id="PS50294">
    <property type="entry name" value="WD_REPEATS_REGION"/>
    <property type="match status" value="1"/>
</dbReference>
<name>A0A448X0X2_9PLAT</name>
<accession>A0A448X0X2</accession>
<dbReference type="Proteomes" id="UP000784294">
    <property type="component" value="Unassembled WGS sequence"/>
</dbReference>
<dbReference type="AlphaFoldDB" id="A0A448X0X2"/>
<dbReference type="Gene3D" id="2.130.10.10">
    <property type="entry name" value="YVTN repeat-like/Quinoprotein amine dehydrogenase"/>
    <property type="match status" value="1"/>
</dbReference>
<sequence length="77" mass="8769">MLENMDLWKYNEGDVTHVGLGHTSPITRLRISPDERLIVTASEDGAIFIWQMPELEPKQAIVEEQTKEDDSSEVSIK</sequence>
<dbReference type="SMART" id="SM00320">
    <property type="entry name" value="WD40"/>
    <property type="match status" value="1"/>
</dbReference>
<feature type="repeat" description="WD" evidence="1">
    <location>
        <begin position="19"/>
        <end position="60"/>
    </location>
</feature>
<evidence type="ECO:0000313" key="3">
    <source>
        <dbReference type="Proteomes" id="UP000784294"/>
    </source>
</evidence>
<dbReference type="InterPro" id="IPR001680">
    <property type="entry name" value="WD40_rpt"/>
</dbReference>
<dbReference type="EMBL" id="CAAALY010071950">
    <property type="protein sequence ID" value="VEL25144.1"/>
    <property type="molecule type" value="Genomic_DNA"/>
</dbReference>
<dbReference type="InterPro" id="IPR015943">
    <property type="entry name" value="WD40/YVTN_repeat-like_dom_sf"/>
</dbReference>
<proteinExistence type="predicted"/>
<keyword evidence="1" id="KW-0853">WD repeat</keyword>
<evidence type="ECO:0000313" key="2">
    <source>
        <dbReference type="EMBL" id="VEL25144.1"/>
    </source>
</evidence>
<keyword evidence="3" id="KW-1185">Reference proteome</keyword>
<dbReference type="Pfam" id="PF00400">
    <property type="entry name" value="WD40"/>
    <property type="match status" value="1"/>
</dbReference>
<comment type="caution">
    <text evidence="2">The sequence shown here is derived from an EMBL/GenBank/DDBJ whole genome shotgun (WGS) entry which is preliminary data.</text>
</comment>
<dbReference type="SUPFAM" id="SSF50978">
    <property type="entry name" value="WD40 repeat-like"/>
    <property type="match status" value="1"/>
</dbReference>
<dbReference type="InterPro" id="IPR036322">
    <property type="entry name" value="WD40_repeat_dom_sf"/>
</dbReference>
<evidence type="ECO:0000256" key="1">
    <source>
        <dbReference type="PROSITE-ProRule" id="PRU00221"/>
    </source>
</evidence>
<gene>
    <name evidence="2" type="ORF">PXEA_LOCUS18584</name>
</gene>
<protein>
    <submittedName>
        <fullName evidence="2">Uncharacterized protein</fullName>
    </submittedName>
</protein>
<reference evidence="2" key="1">
    <citation type="submission" date="2018-11" db="EMBL/GenBank/DDBJ databases">
        <authorList>
            <consortium name="Pathogen Informatics"/>
        </authorList>
    </citation>
    <scope>NUCLEOTIDE SEQUENCE</scope>
</reference>
<organism evidence="2 3">
    <name type="scientific">Protopolystoma xenopodis</name>
    <dbReference type="NCBI Taxonomy" id="117903"/>
    <lineage>
        <taxon>Eukaryota</taxon>
        <taxon>Metazoa</taxon>
        <taxon>Spiralia</taxon>
        <taxon>Lophotrochozoa</taxon>
        <taxon>Platyhelminthes</taxon>
        <taxon>Monogenea</taxon>
        <taxon>Polyopisthocotylea</taxon>
        <taxon>Polystomatidea</taxon>
        <taxon>Polystomatidae</taxon>
        <taxon>Protopolystoma</taxon>
    </lineage>
</organism>
<dbReference type="OrthoDB" id="6252103at2759"/>
<dbReference type="PROSITE" id="PS50082">
    <property type="entry name" value="WD_REPEATS_2"/>
    <property type="match status" value="1"/>
</dbReference>